<dbReference type="OrthoDB" id="3650471at2759"/>
<sequence length="205" mass="23718">MVRYVQGLNTDDDSDVDPDIVEIFSRPRLQKCSFQWKSSRPTTQLRSEEAPKEYNWQKEEDKCLNDLAPDCKCAACAYAEGRAGYDGGDSEWSDAEISDSESLAGICDADLEAVESDPRELKRPEAFAFTGHDWEEDIERQFYLFYGREKAKILKPQFHAADIEPGAMERYAELQQFQEESRRINYKSSYMRGKWAQTLMWLGVH</sequence>
<dbReference type="EMBL" id="ML992677">
    <property type="protein sequence ID" value="KAF2211248.1"/>
    <property type="molecule type" value="Genomic_DNA"/>
</dbReference>
<gene>
    <name evidence="1" type="ORF">CERZMDRAFT_85438</name>
</gene>
<name>A0A6A6FDD1_9PEZI</name>
<protein>
    <submittedName>
        <fullName evidence="1">Uncharacterized protein</fullName>
    </submittedName>
</protein>
<reference evidence="1" key="1">
    <citation type="journal article" date="2020" name="Stud. Mycol.">
        <title>101 Dothideomycetes genomes: a test case for predicting lifestyles and emergence of pathogens.</title>
        <authorList>
            <person name="Haridas S."/>
            <person name="Albert R."/>
            <person name="Binder M."/>
            <person name="Bloem J."/>
            <person name="Labutti K."/>
            <person name="Salamov A."/>
            <person name="Andreopoulos B."/>
            <person name="Baker S."/>
            <person name="Barry K."/>
            <person name="Bills G."/>
            <person name="Bluhm B."/>
            <person name="Cannon C."/>
            <person name="Castanera R."/>
            <person name="Culley D."/>
            <person name="Daum C."/>
            <person name="Ezra D."/>
            <person name="Gonzalez J."/>
            <person name="Henrissat B."/>
            <person name="Kuo A."/>
            <person name="Liang C."/>
            <person name="Lipzen A."/>
            <person name="Lutzoni F."/>
            <person name="Magnuson J."/>
            <person name="Mondo S."/>
            <person name="Nolan M."/>
            <person name="Ohm R."/>
            <person name="Pangilinan J."/>
            <person name="Park H.-J."/>
            <person name="Ramirez L."/>
            <person name="Alfaro M."/>
            <person name="Sun H."/>
            <person name="Tritt A."/>
            <person name="Yoshinaga Y."/>
            <person name="Zwiers L.-H."/>
            <person name="Turgeon B."/>
            <person name="Goodwin S."/>
            <person name="Spatafora J."/>
            <person name="Crous P."/>
            <person name="Grigoriev I."/>
        </authorList>
    </citation>
    <scope>NUCLEOTIDE SEQUENCE</scope>
    <source>
        <strain evidence="1">SCOH1-5</strain>
    </source>
</reference>
<proteinExistence type="predicted"/>
<evidence type="ECO:0000313" key="2">
    <source>
        <dbReference type="Proteomes" id="UP000799539"/>
    </source>
</evidence>
<dbReference type="AlphaFoldDB" id="A0A6A6FDD1"/>
<dbReference type="Proteomes" id="UP000799539">
    <property type="component" value="Unassembled WGS sequence"/>
</dbReference>
<evidence type="ECO:0000313" key="1">
    <source>
        <dbReference type="EMBL" id="KAF2211248.1"/>
    </source>
</evidence>
<keyword evidence="2" id="KW-1185">Reference proteome</keyword>
<accession>A0A6A6FDD1</accession>
<organism evidence="1 2">
    <name type="scientific">Cercospora zeae-maydis SCOH1-5</name>
    <dbReference type="NCBI Taxonomy" id="717836"/>
    <lineage>
        <taxon>Eukaryota</taxon>
        <taxon>Fungi</taxon>
        <taxon>Dikarya</taxon>
        <taxon>Ascomycota</taxon>
        <taxon>Pezizomycotina</taxon>
        <taxon>Dothideomycetes</taxon>
        <taxon>Dothideomycetidae</taxon>
        <taxon>Mycosphaerellales</taxon>
        <taxon>Mycosphaerellaceae</taxon>
        <taxon>Cercospora</taxon>
    </lineage>
</organism>